<organism evidence="1 2">
    <name type="scientific">Saitozyma podzolica</name>
    <dbReference type="NCBI Taxonomy" id="1890683"/>
    <lineage>
        <taxon>Eukaryota</taxon>
        <taxon>Fungi</taxon>
        <taxon>Dikarya</taxon>
        <taxon>Basidiomycota</taxon>
        <taxon>Agaricomycotina</taxon>
        <taxon>Tremellomycetes</taxon>
        <taxon>Tremellales</taxon>
        <taxon>Trimorphomycetaceae</taxon>
        <taxon>Saitozyma</taxon>
    </lineage>
</organism>
<accession>A0A427YHA8</accession>
<dbReference type="EMBL" id="RSCD01000010">
    <property type="protein sequence ID" value="RSH90403.1"/>
    <property type="molecule type" value="Genomic_DNA"/>
</dbReference>
<dbReference type="PANTHER" id="PTHR16220">
    <property type="entry name" value="WD REPEAT PROTEIN 8-RELATED"/>
    <property type="match status" value="1"/>
</dbReference>
<dbReference type="STRING" id="1890683.A0A427YHA8"/>
<dbReference type="GO" id="GO:1990811">
    <property type="term" value="C:MWP complex"/>
    <property type="evidence" value="ECO:0007669"/>
    <property type="project" value="TreeGrafter"/>
</dbReference>
<dbReference type="AlphaFoldDB" id="A0A427YHA8"/>
<dbReference type="InterPro" id="IPR001680">
    <property type="entry name" value="WD40_rpt"/>
</dbReference>
<protein>
    <recommendedName>
        <fullName evidence="3">Anaphase-promoting complex subunit 4 WD40 domain-containing protein</fullName>
    </recommendedName>
</protein>
<keyword evidence="2" id="KW-1185">Reference proteome</keyword>
<evidence type="ECO:0000313" key="1">
    <source>
        <dbReference type="EMBL" id="RSH90403.1"/>
    </source>
</evidence>
<dbReference type="SMART" id="SM00320">
    <property type="entry name" value="WD40"/>
    <property type="match status" value="2"/>
</dbReference>
<dbReference type="InterPro" id="IPR015943">
    <property type="entry name" value="WD40/YVTN_repeat-like_dom_sf"/>
</dbReference>
<reference evidence="1 2" key="1">
    <citation type="submission" date="2018-11" db="EMBL/GenBank/DDBJ databases">
        <title>Genome sequence of Saitozyma podzolica DSM 27192.</title>
        <authorList>
            <person name="Aliyu H."/>
            <person name="Gorte O."/>
            <person name="Ochsenreither K."/>
        </authorList>
    </citation>
    <scope>NUCLEOTIDE SEQUENCE [LARGE SCALE GENOMIC DNA]</scope>
    <source>
        <strain evidence="1 2">DSM 27192</strain>
    </source>
</reference>
<dbReference type="GO" id="GO:1990810">
    <property type="term" value="P:microtubule anchoring at mitotic spindle pole body"/>
    <property type="evidence" value="ECO:0007669"/>
    <property type="project" value="TreeGrafter"/>
</dbReference>
<proteinExistence type="predicted"/>
<dbReference type="SUPFAM" id="SSF69322">
    <property type="entry name" value="Tricorn protease domain 2"/>
    <property type="match status" value="1"/>
</dbReference>
<evidence type="ECO:0000313" key="2">
    <source>
        <dbReference type="Proteomes" id="UP000279259"/>
    </source>
</evidence>
<dbReference type="GO" id="GO:0005815">
    <property type="term" value="C:microtubule organizing center"/>
    <property type="evidence" value="ECO:0007669"/>
    <property type="project" value="TreeGrafter"/>
</dbReference>
<evidence type="ECO:0008006" key="3">
    <source>
        <dbReference type="Google" id="ProtNLM"/>
    </source>
</evidence>
<name>A0A427YHA8_9TREE</name>
<dbReference type="Gene3D" id="2.130.10.10">
    <property type="entry name" value="YVTN repeat-like/Quinoprotein amine dehydrogenase"/>
    <property type="match status" value="2"/>
</dbReference>
<dbReference type="PANTHER" id="PTHR16220:SF0">
    <property type="entry name" value="WD REPEAT-CONTAINING PROTEIN WRAP73"/>
    <property type="match status" value="1"/>
</dbReference>
<comment type="caution">
    <text evidence="1">The sequence shown here is derived from an EMBL/GenBank/DDBJ whole genome shotgun (WGS) entry which is preliminary data.</text>
</comment>
<dbReference type="OrthoDB" id="308690at2759"/>
<dbReference type="InterPro" id="IPR052778">
    <property type="entry name" value="Centrosome-WD_assoc"/>
</dbReference>
<gene>
    <name evidence="1" type="ORF">EHS25_001008</name>
</gene>
<dbReference type="Proteomes" id="UP000279259">
    <property type="component" value="Unassembled WGS sequence"/>
</dbReference>
<sequence>MASSSGYDFSQIYHSSTLAFSPGTTFVASSHHNRLIVRSSATLAIVRTWLCRPPFSPPAGSSSSSTSRKSDPKEDLEIDTLLWSADSLCLLAFSSEARTAWVFGLAEDGSGDSGEIARIGGEGAEGLVRVEWSRTGREVLAWSDFGLRLSIFSLSTGSAGVIQYPKSPTGCHTYSPTGRYLAVAERHSGKDHIGVYDTTAQYQLVRSFPLQTNDVQGISWSPCGKWLAVVDSHLSVFLHVHPLTYRATPLALLPYLAGILADLDLELHLHLVNRGPRSGDPYDSMGAGRTLHRGWRMGRQGAGAGERWMAVYCGDELGYEDSGEECLWREPTDWLRDTRGRGIVQFDRLPVPCVLPTTRADFTKATPRAGILQVAFDNDATLLLIRLETSPHVIHIHTFLPTPNAASPVMTHLTSLIFTYPVKTAKWSPSGARRLAATTRSGAVYFWDAEGAWVDDGAEEARGGMMEGVGVPSRVEFAAHDVQWAPDGTSLAVRDKSQFCILYETEDDQDGPSR</sequence>